<proteinExistence type="predicted"/>
<sequence length="879" mass="96750">MAVESPRIYAASAPLRPFLDDKKLPLDPSTSRKRRVDVLGSLSPAICAPSSSLNSPSLPAISGSPSVLQMFTADTCSSNRNTGFSLLSSTSALSSSWQTRSARDPEREPELHNVGNLPAKRLKETPSALPGTVGICNVASSIVAIEARAEDNREEQFEALQEDSQNLLEAMSISQQNTEENTQTCEDTPILCLMRLVLHPEVDKAVTAFQKNALEKSGLYRIEMQMLTPRVSLGRDNYVGIFDQKNSGVDPVKLSRTHCIIETAVDPATHQYAVFITDKSTNGIRIDGVQVIKNKKYKLCDGQKISLLSSRQGNVLLGYMVEDPHVRCQDEGLKQQVETDSQDNTQQGPNIQEYTLGVLFSAPLVGKDIHGKYHPIAELDVKREYSILQKSLMEASKFAKRPVDLNAHGLGTVSRRYECPRHISVVSKFANTDTFRAMVTLGCRALHFSGHGDENHLYFEDGMGLVHPILHKGLQELFSAGGGGELTLRLVFVSACSSAPLAHAFVACGIPHVIGVRSNQKIEDYAAIEFTRAFYLALATGKPVGASFTIAQQSVAKSPNIRGPMAVAEKFMLLPEDGDHSEIIFPLAAVESTSRVNLEPIKTKHYPKLWFDDLPAMCQGFCNRSIEVYKICLALMMTQSRITRLVTICGEEGIGKTAVAHAVANYVGPRITSEGGVRIFSIAKLAQDVVDDHVGIMRRNMNIANGRCRVLSRLETMVSDHLKQHKARIEFNGQQMLLIMDGCDYLLRNDTRRDRFRAFLSEILTNNASLKIVLTARTSLCVDGAVRGHGERLYTLSKFDMKKATIMLVSLMSRPIRVDELKLSCASTSADKLERIASHPALRATKGIPKRIADLAGRLNEMTMDKIPVDESVLSLIEC</sequence>
<dbReference type="PANTHER" id="PTHR47691:SF3">
    <property type="entry name" value="HTH-TYPE TRANSCRIPTIONAL REGULATOR RV0890C-RELATED"/>
    <property type="match status" value="1"/>
</dbReference>
<dbReference type="RefSeq" id="XP_067821570.1">
    <property type="nucleotide sequence ID" value="XM_067966712.1"/>
</dbReference>
<dbReference type="InterPro" id="IPR000253">
    <property type="entry name" value="FHA_dom"/>
</dbReference>
<dbReference type="GeneID" id="94352383"/>
<dbReference type="Gene3D" id="2.60.200.20">
    <property type="match status" value="1"/>
</dbReference>
<accession>A0A976NY16</accession>
<dbReference type="AlphaFoldDB" id="A0A976NY16"/>
<dbReference type="InterPro" id="IPR008984">
    <property type="entry name" value="SMAD_FHA_dom_sf"/>
</dbReference>
<gene>
    <name evidence="2" type="ORF">CCR75_008662</name>
</gene>
<dbReference type="EMBL" id="SHOA02000012">
    <property type="protein sequence ID" value="TDH72071.1"/>
    <property type="molecule type" value="Genomic_DNA"/>
</dbReference>
<dbReference type="KEGG" id="blac:94352383"/>
<dbReference type="SUPFAM" id="SSF52540">
    <property type="entry name" value="P-loop containing nucleoside triphosphate hydrolases"/>
    <property type="match status" value="1"/>
</dbReference>
<dbReference type="PANTHER" id="PTHR47691">
    <property type="entry name" value="REGULATOR-RELATED"/>
    <property type="match status" value="1"/>
</dbReference>
<dbReference type="Pfam" id="PF00498">
    <property type="entry name" value="FHA"/>
    <property type="match status" value="1"/>
</dbReference>
<dbReference type="InterPro" id="IPR024983">
    <property type="entry name" value="CHAT_dom"/>
</dbReference>
<organism evidence="2 3">
    <name type="scientific">Bremia lactucae</name>
    <name type="common">Lettuce downy mildew</name>
    <dbReference type="NCBI Taxonomy" id="4779"/>
    <lineage>
        <taxon>Eukaryota</taxon>
        <taxon>Sar</taxon>
        <taxon>Stramenopiles</taxon>
        <taxon>Oomycota</taxon>
        <taxon>Peronosporomycetes</taxon>
        <taxon>Peronosporales</taxon>
        <taxon>Peronosporaceae</taxon>
        <taxon>Bremia</taxon>
    </lineage>
</organism>
<feature type="domain" description="FHA" evidence="1">
    <location>
        <begin position="231"/>
        <end position="291"/>
    </location>
</feature>
<reference evidence="2 3" key="1">
    <citation type="journal article" date="2021" name="Genome Biol.">
        <title>AFLAP: assembly-free linkage analysis pipeline using k-mers from genome sequencing data.</title>
        <authorList>
            <person name="Fletcher K."/>
            <person name="Zhang L."/>
            <person name="Gil J."/>
            <person name="Han R."/>
            <person name="Cavanaugh K."/>
            <person name="Michelmore R."/>
        </authorList>
    </citation>
    <scope>NUCLEOTIDE SEQUENCE [LARGE SCALE GENOMIC DNA]</scope>
    <source>
        <strain evidence="2 3">SF5</strain>
    </source>
</reference>
<dbReference type="OrthoDB" id="192148at2759"/>
<evidence type="ECO:0000313" key="3">
    <source>
        <dbReference type="Proteomes" id="UP000294530"/>
    </source>
</evidence>
<dbReference type="PROSITE" id="PS50006">
    <property type="entry name" value="FHA_DOMAIN"/>
    <property type="match status" value="1"/>
</dbReference>
<evidence type="ECO:0000259" key="1">
    <source>
        <dbReference type="PROSITE" id="PS50006"/>
    </source>
</evidence>
<dbReference type="SUPFAM" id="SSF49879">
    <property type="entry name" value="SMAD/FHA domain"/>
    <property type="match status" value="1"/>
</dbReference>
<keyword evidence="3" id="KW-1185">Reference proteome</keyword>
<comment type="caution">
    <text evidence="2">The sequence shown here is derived from an EMBL/GenBank/DDBJ whole genome shotgun (WGS) entry which is preliminary data.</text>
</comment>
<dbReference type="InterPro" id="IPR027417">
    <property type="entry name" value="P-loop_NTPase"/>
</dbReference>
<dbReference type="SMART" id="SM00240">
    <property type="entry name" value="FHA"/>
    <property type="match status" value="1"/>
</dbReference>
<protein>
    <recommendedName>
        <fullName evidence="1">FHA domain-containing protein</fullName>
    </recommendedName>
</protein>
<dbReference type="Proteomes" id="UP000294530">
    <property type="component" value="Unassembled WGS sequence"/>
</dbReference>
<name>A0A976NY16_BRELC</name>
<evidence type="ECO:0000313" key="2">
    <source>
        <dbReference type="EMBL" id="TDH72071.1"/>
    </source>
</evidence>
<dbReference type="Pfam" id="PF12770">
    <property type="entry name" value="CHAT"/>
    <property type="match status" value="1"/>
</dbReference>
<dbReference type="Gene3D" id="3.40.50.300">
    <property type="entry name" value="P-loop containing nucleotide triphosphate hydrolases"/>
    <property type="match status" value="1"/>
</dbReference>